<evidence type="ECO:0000313" key="3">
    <source>
        <dbReference type="EMBL" id="KAL2074977.1"/>
    </source>
</evidence>
<feature type="domain" description="GH16" evidence="2">
    <location>
        <begin position="89"/>
        <end position="363"/>
    </location>
</feature>
<dbReference type="PROSITE" id="PS51762">
    <property type="entry name" value="GH16_2"/>
    <property type="match status" value="1"/>
</dbReference>
<protein>
    <recommendedName>
        <fullName evidence="2">GH16 domain-containing protein</fullName>
    </recommendedName>
</protein>
<evidence type="ECO:0000256" key="1">
    <source>
        <dbReference type="SAM" id="Phobius"/>
    </source>
</evidence>
<keyword evidence="1" id="KW-0812">Transmembrane</keyword>
<reference evidence="3 4" key="1">
    <citation type="journal article" date="2024" name="Commun. Biol.">
        <title>Comparative genomic analysis of thermophilic fungi reveals convergent evolutionary adaptations and gene losses.</title>
        <authorList>
            <person name="Steindorff A.S."/>
            <person name="Aguilar-Pontes M.V."/>
            <person name="Robinson A.J."/>
            <person name="Andreopoulos B."/>
            <person name="LaButti K."/>
            <person name="Kuo A."/>
            <person name="Mondo S."/>
            <person name="Riley R."/>
            <person name="Otillar R."/>
            <person name="Haridas S."/>
            <person name="Lipzen A."/>
            <person name="Grimwood J."/>
            <person name="Schmutz J."/>
            <person name="Clum A."/>
            <person name="Reid I.D."/>
            <person name="Moisan M.C."/>
            <person name="Butler G."/>
            <person name="Nguyen T.T.M."/>
            <person name="Dewar K."/>
            <person name="Conant G."/>
            <person name="Drula E."/>
            <person name="Henrissat B."/>
            <person name="Hansel C."/>
            <person name="Singer S."/>
            <person name="Hutchinson M.I."/>
            <person name="de Vries R.P."/>
            <person name="Natvig D.O."/>
            <person name="Powell A.J."/>
            <person name="Tsang A."/>
            <person name="Grigoriev I.V."/>
        </authorList>
    </citation>
    <scope>NUCLEOTIDE SEQUENCE [LARGE SCALE GENOMIC DNA]</scope>
    <source>
        <strain evidence="3 4">CBS 494.80</strain>
    </source>
</reference>
<dbReference type="Proteomes" id="UP001595075">
    <property type="component" value="Unassembled WGS sequence"/>
</dbReference>
<sequence length="396" mass="43014">MSARVYRNYIDKLLTPKLHDDSSSLAQPQSFLYCFLNLLLYILLLSILPTHTLSCISFFDTPITVSRLTMYISNALSLSLLGLIGTSTALWTNNTGKFQALAAAGYNLVDTYNTNNFFNDFNFFDGSDPTHGFVSYQNRASASSRGLINTNNGQIYMGVDHTTVNPPWPGRASVRVESKKAYNHGLFIADIAHMPGSICGVWPAFWLFGPNWPSSGEIDIIEGVNLAGSNTITLHTSAGCNINTAGSQAGTVLQHSNCNQDNGNTGCGVTTNAPYGDAFNNQGGGVYAMQWESSGIYVWFFPRNNIPADIRNGRPVTGNWGTPIVAFNGGSGCNIDSYFRNQNIIFDTTFCGDWAGAVWGSSTCSRLGSCQGYVGQNPNAFAPAYWSINSVKVYQQ</sequence>
<keyword evidence="4" id="KW-1185">Reference proteome</keyword>
<evidence type="ECO:0000259" key="2">
    <source>
        <dbReference type="PROSITE" id="PS51762"/>
    </source>
</evidence>
<feature type="transmembrane region" description="Helical" evidence="1">
    <location>
        <begin position="38"/>
        <end position="59"/>
    </location>
</feature>
<dbReference type="Pfam" id="PF26113">
    <property type="entry name" value="GH16_XgeA"/>
    <property type="match status" value="1"/>
</dbReference>
<comment type="caution">
    <text evidence="3">The sequence shown here is derived from an EMBL/GenBank/DDBJ whole genome shotgun (WGS) entry which is preliminary data.</text>
</comment>
<name>A0ABR4CYN4_9HELO</name>
<dbReference type="PANTHER" id="PTHR10963">
    <property type="entry name" value="GLYCOSYL HYDROLASE-RELATED"/>
    <property type="match status" value="1"/>
</dbReference>
<proteinExistence type="predicted"/>
<keyword evidence="1" id="KW-1133">Transmembrane helix</keyword>
<dbReference type="CDD" id="cd02181">
    <property type="entry name" value="GH16_fungal_Lam16A_glucanase"/>
    <property type="match status" value="1"/>
</dbReference>
<dbReference type="SUPFAM" id="SSF49899">
    <property type="entry name" value="Concanavalin A-like lectins/glucanases"/>
    <property type="match status" value="1"/>
</dbReference>
<evidence type="ECO:0000313" key="4">
    <source>
        <dbReference type="Proteomes" id="UP001595075"/>
    </source>
</evidence>
<dbReference type="InterPro" id="IPR050546">
    <property type="entry name" value="Glycosyl_Hydrlase_16"/>
</dbReference>
<organism evidence="3 4">
    <name type="scientific">Oculimacula yallundae</name>
    <dbReference type="NCBI Taxonomy" id="86028"/>
    <lineage>
        <taxon>Eukaryota</taxon>
        <taxon>Fungi</taxon>
        <taxon>Dikarya</taxon>
        <taxon>Ascomycota</taxon>
        <taxon>Pezizomycotina</taxon>
        <taxon>Leotiomycetes</taxon>
        <taxon>Helotiales</taxon>
        <taxon>Ploettnerulaceae</taxon>
        <taxon>Oculimacula</taxon>
    </lineage>
</organism>
<dbReference type="InterPro" id="IPR000757">
    <property type="entry name" value="Beta-glucanase-like"/>
</dbReference>
<dbReference type="PANTHER" id="PTHR10963:SF24">
    <property type="entry name" value="GLYCOSIDASE C21B10.07-RELATED"/>
    <property type="match status" value="1"/>
</dbReference>
<accession>A0ABR4CYN4</accession>
<gene>
    <name evidence="3" type="ORF">VTL71DRAFT_8757</name>
</gene>
<feature type="transmembrane region" description="Helical" evidence="1">
    <location>
        <begin position="71"/>
        <end position="91"/>
    </location>
</feature>
<keyword evidence="1" id="KW-0472">Membrane</keyword>
<dbReference type="EMBL" id="JAZHXI010000002">
    <property type="protein sequence ID" value="KAL2074977.1"/>
    <property type="molecule type" value="Genomic_DNA"/>
</dbReference>
<dbReference type="Gene3D" id="2.60.120.200">
    <property type="match status" value="1"/>
</dbReference>
<dbReference type="InterPro" id="IPR013320">
    <property type="entry name" value="ConA-like_dom_sf"/>
</dbReference>